<dbReference type="EMBL" id="CP001810">
    <property type="protein sequence ID" value="ADL34391.1"/>
    <property type="molecule type" value="Genomic_DNA"/>
</dbReference>
<evidence type="ECO:0000313" key="5">
    <source>
        <dbReference type="EMBL" id="ADL34391.1"/>
    </source>
</evidence>
<dbReference type="AlphaFoldDB" id="E0RWL7"/>
<keyword evidence="3" id="KW-0100">Branched-chain amino acid biosynthesis</keyword>
<keyword evidence="6" id="KW-1185">Reference proteome</keyword>
<dbReference type="PANTHER" id="PTHR43345:SF2">
    <property type="entry name" value="3-ISOPROPYLMALATE DEHYDRATASE SMALL SUBUNIT 1"/>
    <property type="match status" value="1"/>
</dbReference>
<dbReference type="NCBIfam" id="TIGR02084">
    <property type="entry name" value="leud"/>
    <property type="match status" value="1"/>
</dbReference>
<dbReference type="FunFam" id="3.20.19.10:FF:000007">
    <property type="entry name" value="Isopropylmalate/citramalate isomerase small subunit"/>
    <property type="match status" value="1"/>
</dbReference>
<dbReference type="InterPro" id="IPR011827">
    <property type="entry name" value="LeuD_type2/HacB/DmdB"/>
</dbReference>
<dbReference type="RefSeq" id="WP_013281045.1">
    <property type="nucleotide sequence ID" value="NC_014387.1"/>
</dbReference>
<dbReference type="EC" id="4.2.1.33" evidence="3"/>
<evidence type="ECO:0000256" key="3">
    <source>
        <dbReference type="HAMAP-Rule" id="MF_01032"/>
    </source>
</evidence>
<dbReference type="HOGENOM" id="CLU_081378_1_1_9"/>
<dbReference type="CDD" id="cd01577">
    <property type="entry name" value="IPMI_Swivel"/>
    <property type="match status" value="1"/>
</dbReference>
<reference evidence="5 6" key="1">
    <citation type="journal article" date="2010" name="PLoS ONE">
        <title>The glycobiome of the rumen bacterium Butyrivibrio proteoclasticus B316(T) highlights adaptation to a polysaccharide-rich environment.</title>
        <authorList>
            <person name="Kelly W.J."/>
            <person name="Leahy S.C."/>
            <person name="Altermann E."/>
            <person name="Yeoman C.J."/>
            <person name="Dunne J.C."/>
            <person name="Kong Z."/>
            <person name="Pacheco D.M."/>
            <person name="Li D."/>
            <person name="Noel S.J."/>
            <person name="Moon C.D."/>
            <person name="Cookson A.L."/>
            <person name="Attwood G.T."/>
        </authorList>
    </citation>
    <scope>NUCLEOTIDE SEQUENCE [LARGE SCALE GENOMIC DNA]</scope>
    <source>
        <strain evidence="6">ATCC 51982 / DSM 14932 / B316</strain>
    </source>
</reference>
<dbReference type="SUPFAM" id="SSF52016">
    <property type="entry name" value="LeuD/IlvD-like"/>
    <property type="match status" value="1"/>
</dbReference>
<comment type="pathway">
    <text evidence="3">Amino-acid biosynthesis; L-leucine biosynthesis; L-leucine from 3-methyl-2-oxobutanoate: step 2/4.</text>
</comment>
<dbReference type="InterPro" id="IPR015928">
    <property type="entry name" value="Aconitase/3IPM_dehydase_swvl"/>
</dbReference>
<feature type="domain" description="Aconitase A/isopropylmalate dehydratase small subunit swivel" evidence="4">
    <location>
        <begin position="45"/>
        <end position="103"/>
    </location>
</feature>
<dbReference type="STRING" id="515622.bpr_I1654"/>
<sequence length="163" mass="17543">MKAAKGTVFRYGDNVDTDVIIPARYLNSTDAGELAAHCMEDIDKDFAKKVKAGDIIVADKNFGCGSSREHAPIAIKASGVSCVIARSFARIFYRNSINIGLPIIECEEAADAIKAGDVVSIDFDSGIITDETTGKSFQGQAFPPFMQKIIDSEGLINYINAKD</sequence>
<dbReference type="Pfam" id="PF00694">
    <property type="entry name" value="Aconitase_C"/>
    <property type="match status" value="1"/>
</dbReference>
<dbReference type="KEGG" id="bpb:bpr_I1654"/>
<keyword evidence="3" id="KW-0028">Amino-acid biosynthesis</keyword>
<evidence type="ECO:0000256" key="1">
    <source>
        <dbReference type="ARBA" id="ARBA00009869"/>
    </source>
</evidence>
<organism evidence="5 6">
    <name type="scientific">Butyrivibrio proteoclasticus (strain ATCC 51982 / DSM 14932 / B316)</name>
    <name type="common">Clostridium proteoclasticum</name>
    <dbReference type="NCBI Taxonomy" id="515622"/>
    <lineage>
        <taxon>Bacteria</taxon>
        <taxon>Bacillati</taxon>
        <taxon>Bacillota</taxon>
        <taxon>Clostridia</taxon>
        <taxon>Lachnospirales</taxon>
        <taxon>Lachnospiraceae</taxon>
        <taxon>Butyrivibrio</taxon>
    </lineage>
</organism>
<proteinExistence type="inferred from homology"/>
<dbReference type="Gene3D" id="3.20.19.10">
    <property type="entry name" value="Aconitase, domain 4"/>
    <property type="match status" value="1"/>
</dbReference>
<comment type="catalytic activity">
    <reaction evidence="3">
        <text>(2R,3S)-3-isopropylmalate = (2S)-2-isopropylmalate</text>
        <dbReference type="Rhea" id="RHEA:32287"/>
        <dbReference type="ChEBI" id="CHEBI:1178"/>
        <dbReference type="ChEBI" id="CHEBI:35121"/>
        <dbReference type="EC" id="4.2.1.33"/>
    </reaction>
</comment>
<gene>
    <name evidence="3 5" type="primary">leuD</name>
    <name evidence="5" type="ordered locus">bpr_I1654</name>
</gene>
<dbReference type="InterPro" id="IPR033940">
    <property type="entry name" value="IPMI_Swivel"/>
</dbReference>
<evidence type="ECO:0000313" key="6">
    <source>
        <dbReference type="Proteomes" id="UP000001299"/>
    </source>
</evidence>
<dbReference type="InterPro" id="IPR011824">
    <property type="entry name" value="LeuD/DmdB_bac"/>
</dbReference>
<dbReference type="Proteomes" id="UP000001299">
    <property type="component" value="Chromosome 1"/>
</dbReference>
<evidence type="ECO:0000256" key="2">
    <source>
        <dbReference type="ARBA" id="ARBA00023239"/>
    </source>
</evidence>
<dbReference type="HAMAP" id="MF_01032">
    <property type="entry name" value="LeuD_type2"/>
    <property type="match status" value="1"/>
</dbReference>
<comment type="subunit">
    <text evidence="3">Heterodimer of LeuC and LeuD.</text>
</comment>
<keyword evidence="3" id="KW-0432">Leucine biosynthesis</keyword>
<evidence type="ECO:0000259" key="4">
    <source>
        <dbReference type="Pfam" id="PF00694"/>
    </source>
</evidence>
<comment type="similarity">
    <text evidence="1 3">Belongs to the LeuD family. LeuD type 2 subfamily.</text>
</comment>
<name>E0RWL7_BUTPB</name>
<dbReference type="InterPro" id="IPR000573">
    <property type="entry name" value="AconitaseA/IPMdHydase_ssu_swvl"/>
</dbReference>
<dbReference type="eggNOG" id="COG0066">
    <property type="taxonomic scope" value="Bacteria"/>
</dbReference>
<dbReference type="UniPathway" id="UPA00048">
    <property type="reaction ID" value="UER00071"/>
</dbReference>
<accession>E0RWL7</accession>
<dbReference type="PANTHER" id="PTHR43345">
    <property type="entry name" value="3-ISOPROPYLMALATE DEHYDRATASE SMALL SUBUNIT 2-RELATED-RELATED"/>
    <property type="match status" value="1"/>
</dbReference>
<protein>
    <recommendedName>
        <fullName evidence="3">3-isopropylmalate dehydratase small subunit</fullName>
        <ecNumber evidence="3">4.2.1.33</ecNumber>
    </recommendedName>
    <alternativeName>
        <fullName evidence="3">Alpha-IPM isomerase</fullName>
        <shortName evidence="3">IPMI</shortName>
    </alternativeName>
    <alternativeName>
        <fullName evidence="3">Isopropylmalate isomerase</fullName>
    </alternativeName>
</protein>
<dbReference type="InterPro" id="IPR050075">
    <property type="entry name" value="LeuD"/>
</dbReference>
<dbReference type="GO" id="GO:0003861">
    <property type="term" value="F:3-isopropylmalate dehydratase activity"/>
    <property type="evidence" value="ECO:0007669"/>
    <property type="project" value="UniProtKB-UniRule"/>
</dbReference>
<dbReference type="NCBIfam" id="TIGR02087">
    <property type="entry name" value="LEUD_arch"/>
    <property type="match status" value="1"/>
</dbReference>
<comment type="function">
    <text evidence="3">Catalyzes the isomerization between 2-isopropylmalate and 3-isopropylmalate, via the formation of 2-isopropylmaleate.</text>
</comment>
<dbReference type="GO" id="GO:0009098">
    <property type="term" value="P:L-leucine biosynthetic process"/>
    <property type="evidence" value="ECO:0007669"/>
    <property type="project" value="UniProtKB-UniRule"/>
</dbReference>
<keyword evidence="2 3" id="KW-0456">Lyase</keyword>